<dbReference type="Proteomes" id="UP000095350">
    <property type="component" value="Unassembled WGS sequence"/>
</dbReference>
<evidence type="ECO:0000313" key="2">
    <source>
        <dbReference type="Proteomes" id="UP000095350"/>
    </source>
</evidence>
<name>A0A173VUJ1_9FIRM</name>
<dbReference type="RefSeq" id="WP_055195971.1">
    <property type="nucleotide sequence ID" value="NZ_CABIYH010000040.1"/>
</dbReference>
<dbReference type="AlphaFoldDB" id="A0A173VUJ1"/>
<evidence type="ECO:0000313" key="1">
    <source>
        <dbReference type="EMBL" id="CUN30744.1"/>
    </source>
</evidence>
<gene>
    <name evidence="1" type="ORF">ERS852572_03542</name>
</gene>
<protein>
    <recommendedName>
        <fullName evidence="3">Polysaccharide deacetylase</fullName>
    </recommendedName>
</protein>
<evidence type="ECO:0008006" key="3">
    <source>
        <dbReference type="Google" id="ProtNLM"/>
    </source>
</evidence>
<organism evidence="1 2">
    <name type="scientific">Roseburia intestinalis</name>
    <dbReference type="NCBI Taxonomy" id="166486"/>
    <lineage>
        <taxon>Bacteria</taxon>
        <taxon>Bacillati</taxon>
        <taxon>Bacillota</taxon>
        <taxon>Clostridia</taxon>
        <taxon>Lachnospirales</taxon>
        <taxon>Lachnospiraceae</taxon>
        <taxon>Roseburia</taxon>
    </lineage>
</organism>
<sequence>MQDSREKKQCLIFVRNNANDTADRIEAYAKKSGMKVVETIFNTDKKAVERLRYYIERDAIICVLVRDVVDISMELNEIKAVMTLAAEHGISINAESRGYEPALISYE</sequence>
<dbReference type="EMBL" id="CYXZ01000040">
    <property type="protein sequence ID" value="CUN30744.1"/>
    <property type="molecule type" value="Genomic_DNA"/>
</dbReference>
<accession>A0A173VUJ1</accession>
<dbReference type="PaxDb" id="166486-ERS852572_03542"/>
<proteinExistence type="predicted"/>
<reference evidence="1 2" key="1">
    <citation type="submission" date="2015-09" db="EMBL/GenBank/DDBJ databases">
        <authorList>
            <consortium name="Pathogen Informatics"/>
        </authorList>
    </citation>
    <scope>NUCLEOTIDE SEQUENCE [LARGE SCALE GENOMIC DNA]</scope>
    <source>
        <strain evidence="1 2">2789STDY5834960</strain>
    </source>
</reference>
<dbReference type="OrthoDB" id="2058063at2"/>
<dbReference type="STRING" id="166486.ERS852572_03542"/>